<protein>
    <submittedName>
        <fullName evidence="4">Por secretion system C-terminal sorting domain-containing protein</fullName>
    </submittedName>
</protein>
<feature type="chain" id="PRO_5009912476" evidence="2">
    <location>
        <begin position="38"/>
        <end position="466"/>
    </location>
</feature>
<dbReference type="Pfam" id="PF18962">
    <property type="entry name" value="Por_Secre_tail"/>
    <property type="match status" value="1"/>
</dbReference>
<dbReference type="Proteomes" id="UP000184516">
    <property type="component" value="Unassembled WGS sequence"/>
</dbReference>
<dbReference type="OrthoDB" id="1652165at2"/>
<accession>A0A1M5N071</accession>
<dbReference type="AlphaFoldDB" id="A0A1M5N071"/>
<evidence type="ECO:0000313" key="4">
    <source>
        <dbReference type="EMBL" id="SHG82938.1"/>
    </source>
</evidence>
<gene>
    <name evidence="4" type="ORF">SAMN05443549_10763</name>
</gene>
<dbReference type="InterPro" id="IPR026444">
    <property type="entry name" value="Secre_tail"/>
</dbReference>
<evidence type="ECO:0000259" key="3">
    <source>
        <dbReference type="Pfam" id="PF18962"/>
    </source>
</evidence>
<dbReference type="EMBL" id="FQWB01000007">
    <property type="protein sequence ID" value="SHG82938.1"/>
    <property type="molecule type" value="Genomic_DNA"/>
</dbReference>
<keyword evidence="1 2" id="KW-0732">Signal</keyword>
<feature type="signal peptide" evidence="2">
    <location>
        <begin position="1"/>
        <end position="37"/>
    </location>
</feature>
<evidence type="ECO:0000256" key="2">
    <source>
        <dbReference type="SAM" id="SignalP"/>
    </source>
</evidence>
<feature type="domain" description="Secretion system C-terminal sorting" evidence="3">
    <location>
        <begin position="401"/>
        <end position="465"/>
    </location>
</feature>
<keyword evidence="5" id="KW-1185">Reference proteome</keyword>
<evidence type="ECO:0000256" key="1">
    <source>
        <dbReference type="ARBA" id="ARBA00022729"/>
    </source>
</evidence>
<dbReference type="NCBIfam" id="TIGR04183">
    <property type="entry name" value="Por_Secre_tail"/>
    <property type="match status" value="1"/>
</dbReference>
<sequence length="466" mass="47447">MKKQLLFNFSKSLARKMPFRMAAFTALTLLTAQASFAQTWAGGTSVEFTEPLNWSTAPDFSLSNTYSIGAVVAPNNNPVLNTPLSAASFGILNMGIGSNFTINASLTTNHSTNSSVDGTLNVNAGTFKLQKLYIGVASGASAVVNVATGGILNGTGVWRIGSQNNSGTHNLFIKDGGKFIMDLGSSLTIGTTSSRRGVLTVNTGGLAQISGGLTISTTGSTTVSNGTINVDGGSLEYNPVDLNIGAGKINISAGSFKLLNTTGTTTITNSSTTADVAVIKITGGSLDVAGPLAIGNSTVAGLVTVNLTGGTMNIAGNLTISEFAGAKTAVFNIDAGSIVLAGDQKSAIDALVTAGAIKATTLRTISVAYDGTKTTIVANVTPLGVNDVALDANAIVVYAQNQNINIQSGNAALSEVKVYDLNGRLVASKSSIESKETSIPLNNSNGVYVVKVTTTDGAVVTKKIIQ</sequence>
<name>A0A1M5N071_9FLAO</name>
<proteinExistence type="predicted"/>
<organism evidence="4 5">
    <name type="scientific">Flavobacterium fluvii</name>
    <dbReference type="NCBI Taxonomy" id="468056"/>
    <lineage>
        <taxon>Bacteria</taxon>
        <taxon>Pseudomonadati</taxon>
        <taxon>Bacteroidota</taxon>
        <taxon>Flavobacteriia</taxon>
        <taxon>Flavobacteriales</taxon>
        <taxon>Flavobacteriaceae</taxon>
        <taxon>Flavobacterium</taxon>
    </lineage>
</organism>
<dbReference type="NCBIfam" id="NF033708">
    <property type="entry name" value="T9SS_Cterm_ChiA"/>
    <property type="match status" value="1"/>
</dbReference>
<evidence type="ECO:0000313" key="5">
    <source>
        <dbReference type="Proteomes" id="UP000184516"/>
    </source>
</evidence>
<reference evidence="5" key="1">
    <citation type="submission" date="2016-11" db="EMBL/GenBank/DDBJ databases">
        <authorList>
            <person name="Varghese N."/>
            <person name="Submissions S."/>
        </authorList>
    </citation>
    <scope>NUCLEOTIDE SEQUENCE [LARGE SCALE GENOMIC DNA]</scope>
    <source>
        <strain evidence="5">DSM 19978</strain>
    </source>
</reference>